<reference evidence="2" key="1">
    <citation type="submission" date="2019-02" db="EMBL/GenBank/DDBJ databases">
        <title>Halonotius sp. a new haloarchaeum isolated from saline soil.</title>
        <authorList>
            <person name="Duran-Viseras A."/>
            <person name="Sanchez-Porro C."/>
            <person name="Ventosa A."/>
        </authorList>
    </citation>
    <scope>NUCLEOTIDE SEQUENCE</scope>
    <source>
        <strain evidence="2">F15B</strain>
    </source>
</reference>
<protein>
    <submittedName>
        <fullName evidence="2">Uncharacterized protein</fullName>
    </submittedName>
</protein>
<keyword evidence="3" id="KW-1185">Reference proteome</keyword>
<dbReference type="OrthoDB" id="210343at2157"/>
<gene>
    <name evidence="2" type="ORF">EGH24_06255</name>
</gene>
<dbReference type="Proteomes" id="UP000705823">
    <property type="component" value="Unassembled WGS sequence"/>
</dbReference>
<evidence type="ECO:0000256" key="1">
    <source>
        <dbReference type="SAM" id="MobiDB-lite"/>
    </source>
</evidence>
<comment type="caution">
    <text evidence="2">The sequence shown here is derived from an EMBL/GenBank/DDBJ whole genome shotgun (WGS) entry which is preliminary data.</text>
</comment>
<feature type="region of interest" description="Disordered" evidence="1">
    <location>
        <begin position="49"/>
        <end position="73"/>
    </location>
</feature>
<proteinExistence type="predicted"/>
<dbReference type="AlphaFoldDB" id="A0A8J8PAS3"/>
<dbReference type="InterPro" id="IPR043828">
    <property type="entry name" value="DUF5805"/>
</dbReference>
<sequence>MAADTETDRTSVVTYVPSHQKTEWKNHAADLGMTQAEFIRTMVQAGRKDFTLETENPVEPDSPTTDPGGDDLESQVLDALESNDALSWDELVKSLSSDFEDRLESCLEALQRQNRIQYSGRNGGYTTIDQ</sequence>
<organism evidence="2 3">
    <name type="scientific">Halonotius terrestris</name>
    <dbReference type="NCBI Taxonomy" id="2487750"/>
    <lineage>
        <taxon>Archaea</taxon>
        <taxon>Methanobacteriati</taxon>
        <taxon>Methanobacteriota</taxon>
        <taxon>Stenosarchaea group</taxon>
        <taxon>Halobacteria</taxon>
        <taxon>Halobacteriales</taxon>
        <taxon>Haloferacaceae</taxon>
        <taxon>Halonotius</taxon>
    </lineage>
</organism>
<evidence type="ECO:0000313" key="3">
    <source>
        <dbReference type="Proteomes" id="UP000705823"/>
    </source>
</evidence>
<evidence type="ECO:0000313" key="2">
    <source>
        <dbReference type="EMBL" id="TQQ83031.1"/>
    </source>
</evidence>
<name>A0A8J8PAS3_9EURY</name>
<dbReference type="RefSeq" id="WP_142979295.1">
    <property type="nucleotide sequence ID" value="NZ_RKLU01000002.1"/>
</dbReference>
<dbReference type="EMBL" id="RKLU01000002">
    <property type="protein sequence ID" value="TQQ83031.1"/>
    <property type="molecule type" value="Genomic_DNA"/>
</dbReference>
<dbReference type="Pfam" id="PF19121">
    <property type="entry name" value="DUF5805"/>
    <property type="match status" value="1"/>
</dbReference>
<accession>A0A8J8PAS3</accession>